<keyword evidence="1" id="KW-0472">Membrane</keyword>
<gene>
    <name evidence="4" type="ORF">HXN33_05535</name>
</gene>
<dbReference type="Proteomes" id="UP000757461">
    <property type="component" value="Unassembled WGS sequence"/>
</dbReference>
<name>A0A930HYZ4_9BACT</name>
<evidence type="ECO:0000259" key="3">
    <source>
        <dbReference type="Pfam" id="PF19904"/>
    </source>
</evidence>
<sequence>MMKGRGLATVIAVFSAFLLHAQNNRPMPTLDDLDREIAMSASYDKHFENEILNVKKQYKAARTKEERYKLSDKIFNLYTSYRIDSAIVYAEHKLQLAQQMNNKKYIDDSKLNLAYLMMKGGQLKDASDFVNSIQLQQLDPNLFFYYFSTRKTLYESLASAALTSGKRNYYNQIAKSCNDSLLAHSDKPDIWSRAEQYVNHHQDEQAKKILLDSYRKLDVGDRRMGFIAYALATLYGRQKNTEAEKQYLIAAAISDLRNSVKEYLALQQLAVILFDEGDTQRAYAYMDHALNDAIFCNARQRTIAMADVWPVILKSHERETTMRMIWLTLALVVITLLSIFLLVMIIYIRRKMAVLKVVRTQLSNTNKQLKESNQIKDEYITRFLAQCSTYIDKLDSYRKHIYRLFTAGKRTELLETLKSQDFVDRELETFYNSFDETFLGLFPDFVEKFNALLKPEEQIIPKQAGHLSTDLRIFALIRLGVTENELICSFLRCSKATVYAYRSRIRLKSLDPDSFDEQILQL</sequence>
<feature type="chain" id="PRO_5036806442" description="DUF6377 domain-containing protein" evidence="2">
    <location>
        <begin position="22"/>
        <end position="522"/>
    </location>
</feature>
<feature type="signal peptide" evidence="2">
    <location>
        <begin position="1"/>
        <end position="21"/>
    </location>
</feature>
<accession>A0A930HYZ4</accession>
<dbReference type="Pfam" id="PF19904">
    <property type="entry name" value="DUF6377"/>
    <property type="match status" value="1"/>
</dbReference>
<dbReference type="EMBL" id="JABZSQ010000083">
    <property type="protein sequence ID" value="MBF1415025.1"/>
    <property type="molecule type" value="Genomic_DNA"/>
</dbReference>
<evidence type="ECO:0000256" key="1">
    <source>
        <dbReference type="SAM" id="Phobius"/>
    </source>
</evidence>
<feature type="transmembrane region" description="Helical" evidence="1">
    <location>
        <begin position="324"/>
        <end position="348"/>
    </location>
</feature>
<protein>
    <recommendedName>
        <fullName evidence="3">DUF6377 domain-containing protein</fullName>
    </recommendedName>
</protein>
<comment type="caution">
    <text evidence="4">The sequence shown here is derived from an EMBL/GenBank/DDBJ whole genome shotgun (WGS) entry which is preliminary data.</text>
</comment>
<reference evidence="4" key="1">
    <citation type="submission" date="2020-04" db="EMBL/GenBank/DDBJ databases">
        <title>Deep metagenomics examines the oral microbiome during advanced dental caries in children, revealing novel taxa and co-occurrences with host molecules.</title>
        <authorList>
            <person name="Baker J.L."/>
            <person name="Morton J.T."/>
            <person name="Dinis M."/>
            <person name="Alvarez R."/>
            <person name="Tran N.C."/>
            <person name="Knight R."/>
            <person name="Edlund A."/>
        </authorList>
    </citation>
    <scope>NUCLEOTIDE SEQUENCE</scope>
    <source>
        <strain evidence="4">JCVI_25_bin.9</strain>
    </source>
</reference>
<feature type="domain" description="DUF6377" evidence="3">
    <location>
        <begin position="255"/>
        <end position="487"/>
    </location>
</feature>
<evidence type="ECO:0000313" key="5">
    <source>
        <dbReference type="Proteomes" id="UP000757461"/>
    </source>
</evidence>
<evidence type="ECO:0000313" key="4">
    <source>
        <dbReference type="EMBL" id="MBF1415025.1"/>
    </source>
</evidence>
<dbReference type="InterPro" id="IPR045957">
    <property type="entry name" value="DUF6377"/>
</dbReference>
<keyword evidence="1" id="KW-0812">Transmembrane</keyword>
<proteinExistence type="predicted"/>
<evidence type="ECO:0000256" key="2">
    <source>
        <dbReference type="SAM" id="SignalP"/>
    </source>
</evidence>
<dbReference type="AlphaFoldDB" id="A0A930HYZ4"/>
<organism evidence="4 5">
    <name type="scientific">Prevotella histicola</name>
    <dbReference type="NCBI Taxonomy" id="470565"/>
    <lineage>
        <taxon>Bacteria</taxon>
        <taxon>Pseudomonadati</taxon>
        <taxon>Bacteroidota</taxon>
        <taxon>Bacteroidia</taxon>
        <taxon>Bacteroidales</taxon>
        <taxon>Prevotellaceae</taxon>
        <taxon>Prevotella</taxon>
    </lineage>
</organism>
<keyword evidence="2" id="KW-0732">Signal</keyword>
<keyword evidence="1" id="KW-1133">Transmembrane helix</keyword>